<dbReference type="PROSITE" id="PS50181">
    <property type="entry name" value="FBOX"/>
    <property type="match status" value="1"/>
</dbReference>
<dbReference type="Proteomes" id="UP000298652">
    <property type="component" value="Chromosome 3"/>
</dbReference>
<evidence type="ECO:0000313" key="2">
    <source>
        <dbReference type="EMBL" id="TKW26051.1"/>
    </source>
</evidence>
<dbReference type="InterPro" id="IPR017451">
    <property type="entry name" value="F-box-assoc_interact_dom"/>
</dbReference>
<dbReference type="PANTHER" id="PTHR31672">
    <property type="entry name" value="BNACNNG10540D PROTEIN"/>
    <property type="match status" value="1"/>
</dbReference>
<dbReference type="PANTHER" id="PTHR31672:SF2">
    <property type="entry name" value="F-BOX DOMAIN-CONTAINING PROTEIN"/>
    <property type="match status" value="1"/>
</dbReference>
<dbReference type="Pfam" id="PF08268">
    <property type="entry name" value="FBA_3"/>
    <property type="match status" value="2"/>
</dbReference>
<dbReference type="Gene3D" id="1.20.1280.50">
    <property type="match status" value="1"/>
</dbReference>
<dbReference type="EMBL" id="CM016554">
    <property type="protein sequence ID" value="TKW26051.1"/>
    <property type="molecule type" value="Genomic_DNA"/>
</dbReference>
<dbReference type="InterPro" id="IPR036047">
    <property type="entry name" value="F-box-like_dom_sf"/>
</dbReference>
<dbReference type="InterPro" id="IPR013187">
    <property type="entry name" value="F-box-assoc_dom_typ3"/>
</dbReference>
<dbReference type="NCBIfam" id="TIGR01640">
    <property type="entry name" value="F_box_assoc_1"/>
    <property type="match status" value="2"/>
</dbReference>
<evidence type="ECO:0000313" key="3">
    <source>
        <dbReference type="Proteomes" id="UP000298652"/>
    </source>
</evidence>
<dbReference type="CDD" id="cd22157">
    <property type="entry name" value="F-box_AtFBW1-like"/>
    <property type="match status" value="1"/>
</dbReference>
<dbReference type="OMA" id="CIATWNN"/>
<proteinExistence type="predicted"/>
<dbReference type="Pfam" id="PF00646">
    <property type="entry name" value="F-box"/>
    <property type="match status" value="2"/>
</dbReference>
<name>A0A4U6V9P8_SETVI</name>
<gene>
    <name evidence="2" type="ORF">SEVIR_3G160800v2</name>
</gene>
<dbReference type="AlphaFoldDB" id="A0A4U6V9P8"/>
<dbReference type="InterPro" id="IPR001810">
    <property type="entry name" value="F-box_dom"/>
</dbReference>
<accession>A0A4U6V9P8</accession>
<dbReference type="SMART" id="SM00256">
    <property type="entry name" value="FBOX"/>
    <property type="match status" value="2"/>
</dbReference>
<dbReference type="InterPro" id="IPR050796">
    <property type="entry name" value="SCF_F-box_component"/>
</dbReference>
<dbReference type="Gramene" id="TKW26051">
    <property type="protein sequence ID" value="TKW26051"/>
    <property type="gene ID" value="SEVIR_3G160800v2"/>
</dbReference>
<evidence type="ECO:0000259" key="1">
    <source>
        <dbReference type="PROSITE" id="PS50181"/>
    </source>
</evidence>
<protein>
    <recommendedName>
        <fullName evidence="1">F-box domain-containing protein</fullName>
    </recommendedName>
</protein>
<feature type="domain" description="F-box" evidence="1">
    <location>
        <begin position="11"/>
        <end position="56"/>
    </location>
</feature>
<organism evidence="2 3">
    <name type="scientific">Setaria viridis</name>
    <name type="common">Green bristlegrass</name>
    <name type="synonym">Setaria italica subsp. viridis</name>
    <dbReference type="NCBI Taxonomy" id="4556"/>
    <lineage>
        <taxon>Eukaryota</taxon>
        <taxon>Viridiplantae</taxon>
        <taxon>Streptophyta</taxon>
        <taxon>Embryophyta</taxon>
        <taxon>Tracheophyta</taxon>
        <taxon>Spermatophyta</taxon>
        <taxon>Magnoliopsida</taxon>
        <taxon>Liliopsida</taxon>
        <taxon>Poales</taxon>
        <taxon>Poaceae</taxon>
        <taxon>PACMAD clade</taxon>
        <taxon>Panicoideae</taxon>
        <taxon>Panicodae</taxon>
        <taxon>Paniceae</taxon>
        <taxon>Cenchrinae</taxon>
        <taxon>Setaria</taxon>
    </lineage>
</organism>
<dbReference type="SUPFAM" id="SSF81383">
    <property type="entry name" value="F-box domain"/>
    <property type="match status" value="2"/>
</dbReference>
<keyword evidence="3" id="KW-1185">Reference proteome</keyword>
<reference evidence="2" key="1">
    <citation type="submission" date="2019-03" db="EMBL/GenBank/DDBJ databases">
        <title>WGS assembly of Setaria viridis.</title>
        <authorList>
            <person name="Huang P."/>
            <person name="Jenkins J."/>
            <person name="Grimwood J."/>
            <person name="Barry K."/>
            <person name="Healey A."/>
            <person name="Mamidi S."/>
            <person name="Sreedasyam A."/>
            <person name="Shu S."/>
            <person name="Feldman M."/>
            <person name="Wu J."/>
            <person name="Yu Y."/>
            <person name="Chen C."/>
            <person name="Johnson J."/>
            <person name="Rokhsar D."/>
            <person name="Baxter I."/>
            <person name="Schmutz J."/>
            <person name="Brutnell T."/>
            <person name="Kellogg E."/>
        </authorList>
    </citation>
    <scope>NUCLEOTIDE SEQUENCE [LARGE SCALE GENOMIC DNA]</scope>
</reference>
<sequence length="859" mass="96372">MTTGNKRVGTSGGAQVLPEEMMTEVFLRLPIKSILQCRAVCRSWADVLSSEEFCRLHMARAEAASATPKLFFTSPTSGFDATAVYLGSSSGPDDGLLFTLNNVRGDFMDMTSSPCHGLTLLYDAVAPAYYVFNAATRTVTRLPPCQDSAHATAGLTFDARTKEYKVVRLFNGKYLEKQHIKCEIYTLGGKQGDCWRPAVGGVPFRFCLAADVAISHATFDKLQPVFADGFLNWLIHPDFLVIRPRAAILSFSITDESFRWVHSPPFVVSGVHLVELTGHLCMVRDLRNVSPDCSMLEIWKLNDYSTGGWSLKHRIDLLQHAARDLTDPQIIRVIGSVNAYGSTKKVVIATSKRKVIAYDPVLGTLETILAIRETYSSYQTEQSALRLSLFKESLVPVHQTNEEMALSTPLAEATREILLRLPGDYTVQAKLVCKQWLRLIENESFMHYYYSHNNMDRRPKIMLVGKGTGGSGFSFAPLNELKQHIPNHDTWLDMKVVCSKPCHGMNLISTEMKDYLYNPCTGYRFVYLSRGQFTHMPCNNPGYGYMPQDHAFAVGNKNVGLGFNLLMQEHVIVRFSYQRKDFKTRQYLLTCTVITCGIGCTQSHFYPPLPVNDMPPTYIKGLLYWMSEPRLGQTYERAIVSFDIAANSFGVISCPSCIATWNNRCSSLAFVVELEGSLCAVLANPVAEELDIWKLENGEWSIAYKVNLKGWSGYSLRANVVMPLAVDPKDGRILLNTGKKLGIYDPRRHSIESLYDLDEMLHVRSAEKSSRFGVCEGFDVNKCKHSVKKSCTWKPPVRQLKIFNGSSPALSWKISASSSGAQPLEETNQYTRIMPLVPILYEESLASYPRVRKARCLER</sequence>